<evidence type="ECO:0000256" key="4">
    <source>
        <dbReference type="ARBA" id="ARBA00022670"/>
    </source>
</evidence>
<evidence type="ECO:0000256" key="12">
    <source>
        <dbReference type="ARBA" id="ARBA00023180"/>
    </source>
</evidence>
<dbReference type="GO" id="GO:0016020">
    <property type="term" value="C:membrane"/>
    <property type="evidence" value="ECO:0007669"/>
    <property type="project" value="UniProtKB-SubCell"/>
</dbReference>
<sequence>MTISLGHRSPRLVSPVRSSMRPASSGNVALWLIAAIHVLLAALLIATLVSVSPASAADAGACTGRNVLDDLKNSDPARYEQVVREGDAVPNGKGIFWKIEKPGMKPSWLLGSMHVTDPRVLQLPPRTQAAHDAADTIIIESDEILDEKKASAALMTKPDLMMFTDGTTVEKLLSPEDYARLEEGLKQRGIPLAAVSRMRPWMIASAVALPACEMERKAKGVKFLDQKIATDALAKGKQVKGLETLAEQLQAMADLPTEFHMKSLIQTLELGEKMNDVVQTMTDLYLSGDIGMTMPMLKTVSPDSKDDTNDYAAFEQRIILDRNKIMAERGAPILANGNAFMTVGALHLPGEAGVIELLRKQGFTVTAVN</sequence>
<evidence type="ECO:0000256" key="1">
    <source>
        <dbReference type="ARBA" id="ARBA00001936"/>
    </source>
</evidence>
<dbReference type="InterPro" id="IPR040230">
    <property type="entry name" value="TIKI1/2-like"/>
</dbReference>
<comment type="cofactor">
    <cofactor evidence="1">
        <name>Mn(2+)</name>
        <dbReference type="ChEBI" id="CHEBI:29035"/>
    </cofactor>
</comment>
<keyword evidence="4" id="KW-0645">Protease</keyword>
<keyword evidence="5" id="KW-0812">Transmembrane</keyword>
<evidence type="ECO:0000256" key="8">
    <source>
        <dbReference type="ARBA" id="ARBA00022801"/>
    </source>
</evidence>
<evidence type="ECO:0000256" key="9">
    <source>
        <dbReference type="ARBA" id="ARBA00022989"/>
    </source>
</evidence>
<comment type="cofactor">
    <cofactor evidence="2">
        <name>Co(2+)</name>
        <dbReference type="ChEBI" id="CHEBI:48828"/>
    </cofactor>
</comment>
<evidence type="ECO:0000256" key="10">
    <source>
        <dbReference type="ARBA" id="ARBA00023049"/>
    </source>
</evidence>
<keyword evidence="8" id="KW-0378">Hydrolase</keyword>
<keyword evidence="7" id="KW-0732">Signal</keyword>
<comment type="caution">
    <text evidence="14">The sequence shown here is derived from an EMBL/GenBank/DDBJ whole genome shotgun (WGS) entry which is preliminary data.</text>
</comment>
<keyword evidence="10" id="KW-0482">Metalloprotease</keyword>
<evidence type="ECO:0000256" key="5">
    <source>
        <dbReference type="ARBA" id="ARBA00022692"/>
    </source>
</evidence>
<dbReference type="GO" id="GO:0006508">
    <property type="term" value="P:proteolysis"/>
    <property type="evidence" value="ECO:0007669"/>
    <property type="project" value="UniProtKB-KW"/>
</dbReference>
<gene>
    <name evidence="14" type="ORF">GGQ67_004566</name>
</gene>
<feature type="region of interest" description="Disordered" evidence="13">
    <location>
        <begin position="1"/>
        <end position="20"/>
    </location>
</feature>
<evidence type="ECO:0000256" key="13">
    <source>
        <dbReference type="SAM" id="MobiDB-lite"/>
    </source>
</evidence>
<evidence type="ECO:0000256" key="2">
    <source>
        <dbReference type="ARBA" id="ARBA00001941"/>
    </source>
</evidence>
<dbReference type="EMBL" id="JACIDW010000024">
    <property type="protein sequence ID" value="MBB3966873.1"/>
    <property type="molecule type" value="Genomic_DNA"/>
</dbReference>
<dbReference type="PANTHER" id="PTHR31120">
    <property type="entry name" value="METALLOPROTEASE TIKI"/>
    <property type="match status" value="1"/>
</dbReference>
<dbReference type="GO" id="GO:0030178">
    <property type="term" value="P:negative regulation of Wnt signaling pathway"/>
    <property type="evidence" value="ECO:0007669"/>
    <property type="project" value="InterPro"/>
</dbReference>
<dbReference type="PANTHER" id="PTHR31120:SF6">
    <property type="entry name" value="METALLOPROTEASE TIKI HOMOLOG"/>
    <property type="match status" value="1"/>
</dbReference>
<keyword evidence="15" id="KW-1185">Reference proteome</keyword>
<evidence type="ECO:0008006" key="16">
    <source>
        <dbReference type="Google" id="ProtNLM"/>
    </source>
</evidence>
<comment type="subcellular location">
    <subcellularLocation>
        <location evidence="3">Membrane</location>
        <topology evidence="3">Single-pass type I membrane protein</topology>
    </subcellularLocation>
</comment>
<evidence type="ECO:0000256" key="6">
    <source>
        <dbReference type="ARBA" id="ARBA00022723"/>
    </source>
</evidence>
<dbReference type="Proteomes" id="UP000582090">
    <property type="component" value="Unassembled WGS sequence"/>
</dbReference>
<evidence type="ECO:0000313" key="14">
    <source>
        <dbReference type="EMBL" id="MBB3966873.1"/>
    </source>
</evidence>
<organism evidence="14 15">
    <name type="scientific">Rhizobium metallidurans</name>
    <dbReference type="NCBI Taxonomy" id="1265931"/>
    <lineage>
        <taxon>Bacteria</taxon>
        <taxon>Pseudomonadati</taxon>
        <taxon>Pseudomonadota</taxon>
        <taxon>Alphaproteobacteria</taxon>
        <taxon>Hyphomicrobiales</taxon>
        <taxon>Rhizobiaceae</taxon>
        <taxon>Rhizobium/Agrobacterium group</taxon>
        <taxon>Rhizobium</taxon>
    </lineage>
</organism>
<evidence type="ECO:0000256" key="11">
    <source>
        <dbReference type="ARBA" id="ARBA00023136"/>
    </source>
</evidence>
<evidence type="ECO:0000313" key="15">
    <source>
        <dbReference type="Proteomes" id="UP000582090"/>
    </source>
</evidence>
<dbReference type="GO" id="GO:0004222">
    <property type="term" value="F:metalloendopeptidase activity"/>
    <property type="evidence" value="ECO:0007669"/>
    <property type="project" value="TreeGrafter"/>
</dbReference>
<evidence type="ECO:0000256" key="3">
    <source>
        <dbReference type="ARBA" id="ARBA00004479"/>
    </source>
</evidence>
<dbReference type="CDD" id="cd14789">
    <property type="entry name" value="Tiki"/>
    <property type="match status" value="1"/>
</dbReference>
<dbReference type="GO" id="GO:0046872">
    <property type="term" value="F:metal ion binding"/>
    <property type="evidence" value="ECO:0007669"/>
    <property type="project" value="UniProtKB-KW"/>
</dbReference>
<feature type="compositionally biased region" description="Low complexity" evidence="13">
    <location>
        <begin position="11"/>
        <end position="20"/>
    </location>
</feature>
<dbReference type="Pfam" id="PF01963">
    <property type="entry name" value="TraB_PrgY_gumN"/>
    <property type="match status" value="1"/>
</dbReference>
<accession>A0A7W6CXF8</accession>
<keyword evidence="11" id="KW-0472">Membrane</keyword>
<protein>
    <recommendedName>
        <fullName evidence="16">Polysaccharide biosynthesis protein GumN</fullName>
    </recommendedName>
</protein>
<dbReference type="AlphaFoldDB" id="A0A7W6CXF8"/>
<reference evidence="14 15" key="1">
    <citation type="submission" date="2020-08" db="EMBL/GenBank/DDBJ databases">
        <title>Genomic Encyclopedia of Type Strains, Phase IV (KMG-IV): sequencing the most valuable type-strain genomes for metagenomic binning, comparative biology and taxonomic classification.</title>
        <authorList>
            <person name="Goeker M."/>
        </authorList>
    </citation>
    <scope>NUCLEOTIDE SEQUENCE [LARGE SCALE GENOMIC DNA]</scope>
    <source>
        <strain evidence="14 15">DSM 26575</strain>
    </source>
</reference>
<proteinExistence type="predicted"/>
<keyword evidence="12" id="KW-0325">Glycoprotein</keyword>
<dbReference type="InterPro" id="IPR002816">
    <property type="entry name" value="TraB/PrgY/GumN_fam"/>
</dbReference>
<name>A0A7W6CXF8_9HYPH</name>
<dbReference type="RefSeq" id="WP_183902338.1">
    <property type="nucleotide sequence ID" value="NZ_JACIDW010000024.1"/>
</dbReference>
<keyword evidence="9" id="KW-1133">Transmembrane helix</keyword>
<evidence type="ECO:0000256" key="7">
    <source>
        <dbReference type="ARBA" id="ARBA00022729"/>
    </source>
</evidence>
<keyword evidence="6" id="KW-0479">Metal-binding</keyword>